<name>A0ABX7T6S2_9SPHN</name>
<dbReference type="EMBL" id="CP071794">
    <property type="protein sequence ID" value="QTD57304.1"/>
    <property type="molecule type" value="Genomic_DNA"/>
</dbReference>
<sequence length="338" mass="37373">MQETEKTIEFDSDGVHLTGTLELPIVARPRGSILLLSGSGPQDRDETIAGKRPFRVLSKALVHEGFYVFRWDDRGVGESAGNYQAASASELAADVVRAMNRLVDETKFERQILLGHSQGTIIAANVAVNYPAKVAGIGLLAGIGLPGRQALLMQHEMVCRSEAWPEDEIAVSTQQKASLFDILIAACEDRLTSRLDRDKSQSLEEKLLAVLLDGIPISMFTPSEQQDIRYIVNDLMEWEWRFLLSTDPADDLSKIDCPIFAMTGDKDMQVDAVSNIDAIKKACFHGRALDVQTEVLEDHNHLFQQTKVGALSNYDSLGEPFSTIALSRIVEWLSQVQS</sequence>
<keyword evidence="2" id="KW-0378">Hydrolase</keyword>
<evidence type="ECO:0000259" key="1">
    <source>
        <dbReference type="Pfam" id="PF12146"/>
    </source>
</evidence>
<dbReference type="Proteomes" id="UP000663923">
    <property type="component" value="Chromosome"/>
</dbReference>
<evidence type="ECO:0000313" key="3">
    <source>
        <dbReference type="Proteomes" id="UP000663923"/>
    </source>
</evidence>
<evidence type="ECO:0000313" key="2">
    <source>
        <dbReference type="EMBL" id="QTD57304.1"/>
    </source>
</evidence>
<dbReference type="InterPro" id="IPR029058">
    <property type="entry name" value="AB_hydrolase_fold"/>
</dbReference>
<dbReference type="InterPro" id="IPR022742">
    <property type="entry name" value="Hydrolase_4"/>
</dbReference>
<gene>
    <name evidence="2" type="ORF">J4G78_07170</name>
</gene>
<dbReference type="GO" id="GO:0016787">
    <property type="term" value="F:hydrolase activity"/>
    <property type="evidence" value="ECO:0007669"/>
    <property type="project" value="UniProtKB-KW"/>
</dbReference>
<dbReference type="PANTHER" id="PTHR43265:SF1">
    <property type="entry name" value="ESTERASE ESTD"/>
    <property type="match status" value="1"/>
</dbReference>
<dbReference type="Pfam" id="PF12146">
    <property type="entry name" value="Hydrolase_4"/>
    <property type="match status" value="1"/>
</dbReference>
<protein>
    <submittedName>
        <fullName evidence="2">Alpha/beta hydrolase</fullName>
    </submittedName>
</protein>
<dbReference type="Gene3D" id="3.40.50.1820">
    <property type="entry name" value="alpha/beta hydrolase"/>
    <property type="match status" value="1"/>
</dbReference>
<dbReference type="SUPFAM" id="SSF53474">
    <property type="entry name" value="alpha/beta-Hydrolases"/>
    <property type="match status" value="1"/>
</dbReference>
<dbReference type="InterPro" id="IPR053145">
    <property type="entry name" value="AB_hydrolase_Est10"/>
</dbReference>
<proteinExistence type="predicted"/>
<accession>A0ABX7T6S2</accession>
<dbReference type="RefSeq" id="WP_207989664.1">
    <property type="nucleotide sequence ID" value="NZ_CP071794.1"/>
</dbReference>
<dbReference type="PANTHER" id="PTHR43265">
    <property type="entry name" value="ESTERASE ESTD"/>
    <property type="match status" value="1"/>
</dbReference>
<feature type="domain" description="Serine aminopeptidase S33" evidence="1">
    <location>
        <begin position="57"/>
        <end position="148"/>
    </location>
</feature>
<organism evidence="2 3">
    <name type="scientific">Parasphingorhabdus cellanae</name>
    <dbReference type="NCBI Taxonomy" id="2806553"/>
    <lineage>
        <taxon>Bacteria</taxon>
        <taxon>Pseudomonadati</taxon>
        <taxon>Pseudomonadota</taxon>
        <taxon>Alphaproteobacteria</taxon>
        <taxon>Sphingomonadales</taxon>
        <taxon>Sphingomonadaceae</taxon>
        <taxon>Parasphingorhabdus</taxon>
    </lineage>
</organism>
<reference evidence="2 3" key="1">
    <citation type="submission" date="2021-03" db="EMBL/GenBank/DDBJ databases">
        <title>Complete genome of Parasphingorhabdus_sp.JHSY0214.</title>
        <authorList>
            <person name="Yoo J.H."/>
            <person name="Bae J.W."/>
        </authorList>
    </citation>
    <scope>NUCLEOTIDE SEQUENCE [LARGE SCALE GENOMIC DNA]</scope>
    <source>
        <strain evidence="2 3">JHSY0214</strain>
    </source>
</reference>
<keyword evidence="3" id="KW-1185">Reference proteome</keyword>